<dbReference type="Proteomes" id="UP001464891">
    <property type="component" value="Unassembled WGS sequence"/>
</dbReference>
<comment type="catalytic activity">
    <reaction evidence="11 12">
        <text>5-O-(1-carboxyvinyl)-3-phosphoshikimate = chorismate + phosphate</text>
        <dbReference type="Rhea" id="RHEA:21020"/>
        <dbReference type="ChEBI" id="CHEBI:29748"/>
        <dbReference type="ChEBI" id="CHEBI:43474"/>
        <dbReference type="ChEBI" id="CHEBI:57701"/>
        <dbReference type="EC" id="4.2.3.5"/>
    </reaction>
</comment>
<dbReference type="PROSITE" id="PS00787">
    <property type="entry name" value="CHORISMATE_SYNTHASE_1"/>
    <property type="match status" value="1"/>
</dbReference>
<dbReference type="EMBL" id="JAMPKM010000016">
    <property type="protein sequence ID" value="MEP0819664.1"/>
    <property type="molecule type" value="Genomic_DNA"/>
</dbReference>
<dbReference type="HAMAP" id="MF_00300">
    <property type="entry name" value="Chorismate_synth"/>
    <property type="match status" value="1"/>
</dbReference>
<dbReference type="PROSITE" id="PS00789">
    <property type="entry name" value="CHORISMATE_SYNTHASE_3"/>
    <property type="match status" value="1"/>
</dbReference>
<feature type="binding site" evidence="11">
    <location>
        <begin position="301"/>
        <end position="305"/>
    </location>
    <ligand>
        <name>FMN</name>
        <dbReference type="ChEBI" id="CHEBI:58210"/>
    </ligand>
</feature>
<name>A0ABV0JDD7_9CYAN</name>
<dbReference type="PROSITE" id="PS00788">
    <property type="entry name" value="CHORISMATE_SYNTHASE_2"/>
    <property type="match status" value="1"/>
</dbReference>
<accession>A0ABV0JDD7</accession>
<keyword evidence="4 11" id="KW-0028">Amino-acid biosynthesis</keyword>
<dbReference type="PANTHER" id="PTHR21085">
    <property type="entry name" value="CHORISMATE SYNTHASE"/>
    <property type="match status" value="1"/>
</dbReference>
<gene>
    <name evidence="11 13" type="primary">aroC</name>
    <name evidence="13" type="ORF">NC998_21420</name>
</gene>
<keyword evidence="7 11" id="KW-0274">FAD</keyword>
<dbReference type="InterPro" id="IPR020541">
    <property type="entry name" value="Chorismate_synthase_CS"/>
</dbReference>
<feature type="binding site" evidence="11">
    <location>
        <position position="47"/>
    </location>
    <ligand>
        <name>NADP(+)</name>
        <dbReference type="ChEBI" id="CHEBI:58349"/>
    </ligand>
</feature>
<feature type="binding site" evidence="11">
    <location>
        <position position="286"/>
    </location>
    <ligand>
        <name>FMN</name>
        <dbReference type="ChEBI" id="CHEBI:58210"/>
    </ligand>
</feature>
<dbReference type="PIRSF" id="PIRSF001456">
    <property type="entry name" value="Chorismate_synth"/>
    <property type="match status" value="1"/>
</dbReference>
<protein>
    <recommendedName>
        <fullName evidence="3 11">Chorismate synthase</fullName>
        <shortName evidence="11">CS</shortName>
        <ecNumber evidence="3 11">4.2.3.5</ecNumber>
    </recommendedName>
    <alternativeName>
        <fullName evidence="11">5-enolpyruvylshikimate-3-phosphate phospholyase</fullName>
    </alternativeName>
</protein>
<dbReference type="PANTHER" id="PTHR21085:SF0">
    <property type="entry name" value="CHORISMATE SYNTHASE"/>
    <property type="match status" value="1"/>
</dbReference>
<evidence type="ECO:0000256" key="6">
    <source>
        <dbReference type="ARBA" id="ARBA00022643"/>
    </source>
</evidence>
<evidence type="ECO:0000256" key="9">
    <source>
        <dbReference type="ARBA" id="ARBA00023141"/>
    </source>
</evidence>
<evidence type="ECO:0000256" key="10">
    <source>
        <dbReference type="ARBA" id="ARBA00023239"/>
    </source>
</evidence>
<keyword evidence="5 11" id="KW-0285">Flavoprotein</keyword>
<evidence type="ECO:0000256" key="8">
    <source>
        <dbReference type="ARBA" id="ARBA00022857"/>
    </source>
</evidence>
<dbReference type="InterPro" id="IPR000453">
    <property type="entry name" value="Chorismate_synth"/>
</dbReference>
<dbReference type="NCBIfam" id="TIGR00033">
    <property type="entry name" value="aroC"/>
    <property type="match status" value="1"/>
</dbReference>
<evidence type="ECO:0000313" key="13">
    <source>
        <dbReference type="EMBL" id="MEP0819664.1"/>
    </source>
</evidence>
<comment type="subunit">
    <text evidence="11">Homotetramer.</text>
</comment>
<evidence type="ECO:0000256" key="7">
    <source>
        <dbReference type="ARBA" id="ARBA00022827"/>
    </source>
</evidence>
<comment type="similarity">
    <text evidence="2 11 12">Belongs to the chorismate synthase family.</text>
</comment>
<evidence type="ECO:0000256" key="5">
    <source>
        <dbReference type="ARBA" id="ARBA00022630"/>
    </source>
</evidence>
<dbReference type="EC" id="4.2.3.5" evidence="3 11"/>
<evidence type="ECO:0000256" key="1">
    <source>
        <dbReference type="ARBA" id="ARBA00005044"/>
    </source>
</evidence>
<dbReference type="SUPFAM" id="SSF103263">
    <property type="entry name" value="Chorismate synthase, AroC"/>
    <property type="match status" value="1"/>
</dbReference>
<comment type="caution">
    <text evidence="11">Lacks conserved residue(s) required for the propagation of feature annotation.</text>
</comment>
<evidence type="ECO:0000256" key="4">
    <source>
        <dbReference type="ARBA" id="ARBA00022605"/>
    </source>
</evidence>
<sequence length="362" mass="39030">MGNTFGHLFRITTFGESHGGGVGVVIDGCPPKLEISAEEIQFELDRRRPGQSKITTPRKEADTCEILSGVFEGKTLGTPIAILVRNKDTRSQDYDEMVEKYRPSHADATYDAKYGIRNWQGGGRSSARETIGRVAAGAIAKKILQQVAGIEVLGYVKRIKDLEAVIDSKTVTLEQVESNIVRCPNLECAEQMIALVESARDQGDSLGGVVECVARSVPKGLGSPVFDKLEADLAKGVMSLPATKGFEIGSGFSGTLMMGSEHNDEFYIDEAGEVRTATNRSGGVQGGISNGEDIVIRVAFKPTATIRKEQRTVTTEGEETTLAGKGRHDPCVLPRAVPMVEAMVALVLCDHLLRQHGQCKVL</sequence>
<evidence type="ECO:0000256" key="12">
    <source>
        <dbReference type="RuleBase" id="RU000605"/>
    </source>
</evidence>
<dbReference type="Pfam" id="PF01264">
    <property type="entry name" value="Chorismate_synt"/>
    <property type="match status" value="1"/>
</dbReference>
<comment type="cofactor">
    <cofactor evidence="11 12">
        <name>FMNH2</name>
        <dbReference type="ChEBI" id="CHEBI:57618"/>
    </cofactor>
    <text evidence="11 12">Reduced FMN (FMNH(2)).</text>
</comment>
<dbReference type="RefSeq" id="WP_190440829.1">
    <property type="nucleotide sequence ID" value="NZ_JAMPKM010000016.1"/>
</dbReference>
<evidence type="ECO:0000256" key="2">
    <source>
        <dbReference type="ARBA" id="ARBA00008014"/>
    </source>
</evidence>
<organism evidence="13 14">
    <name type="scientific">Trichocoleus desertorum GB2-A4</name>
    <dbReference type="NCBI Taxonomy" id="2933944"/>
    <lineage>
        <taxon>Bacteria</taxon>
        <taxon>Bacillati</taxon>
        <taxon>Cyanobacteriota</taxon>
        <taxon>Cyanophyceae</taxon>
        <taxon>Leptolyngbyales</taxon>
        <taxon>Trichocoleusaceae</taxon>
        <taxon>Trichocoleus</taxon>
    </lineage>
</organism>
<keyword evidence="10 11" id="KW-0456">Lyase</keyword>
<keyword evidence="9 11" id="KW-0057">Aromatic amino acid biosynthesis</keyword>
<proteinExistence type="inferred from homology"/>
<dbReference type="NCBIfam" id="NF003793">
    <property type="entry name" value="PRK05382.1"/>
    <property type="match status" value="1"/>
</dbReference>
<evidence type="ECO:0000256" key="11">
    <source>
        <dbReference type="HAMAP-Rule" id="MF_00300"/>
    </source>
</evidence>
<dbReference type="InterPro" id="IPR035904">
    <property type="entry name" value="Chorismate_synth_AroC_sf"/>
</dbReference>
<evidence type="ECO:0000256" key="3">
    <source>
        <dbReference type="ARBA" id="ARBA00013036"/>
    </source>
</evidence>
<keyword evidence="8 11" id="KW-0521">NADP</keyword>
<comment type="function">
    <text evidence="11">Catalyzes the anti-1,4-elimination of the C-3 phosphate and the C-6 proR hydrogen from 5-enolpyruvylshikimate-3-phosphate (EPSP) to yield chorismate, which is the branch point compound that serves as the starting substrate for the three terminal pathways of aromatic amino acid biosynthesis. This reaction introduces a second double bond into the aromatic ring system.</text>
</comment>
<dbReference type="GO" id="GO:0004107">
    <property type="term" value="F:chorismate synthase activity"/>
    <property type="evidence" value="ECO:0007669"/>
    <property type="project" value="UniProtKB-EC"/>
</dbReference>
<dbReference type="Gene3D" id="3.60.150.10">
    <property type="entry name" value="Chorismate synthase AroC"/>
    <property type="match status" value="1"/>
</dbReference>
<reference evidence="13 14" key="1">
    <citation type="submission" date="2022-04" db="EMBL/GenBank/DDBJ databases">
        <title>Positive selection, recombination, and allopatry shape intraspecific diversity of widespread and dominant cyanobacteria.</title>
        <authorList>
            <person name="Wei J."/>
            <person name="Shu W."/>
            <person name="Hu C."/>
        </authorList>
    </citation>
    <scope>NUCLEOTIDE SEQUENCE [LARGE SCALE GENOMIC DNA]</scope>
    <source>
        <strain evidence="13 14">GB2-A4</strain>
    </source>
</reference>
<feature type="binding site" evidence="11">
    <location>
        <begin position="124"/>
        <end position="126"/>
    </location>
    <ligand>
        <name>FMN</name>
        <dbReference type="ChEBI" id="CHEBI:58210"/>
    </ligand>
</feature>
<comment type="pathway">
    <text evidence="1 11 12">Metabolic intermediate biosynthesis; chorismate biosynthesis; chorismate from D-erythrose 4-phosphate and phosphoenolpyruvate: step 7/7.</text>
</comment>
<evidence type="ECO:0000313" key="14">
    <source>
        <dbReference type="Proteomes" id="UP001464891"/>
    </source>
</evidence>
<feature type="binding site" evidence="11">
    <location>
        <position position="327"/>
    </location>
    <ligand>
        <name>FMN</name>
        <dbReference type="ChEBI" id="CHEBI:58210"/>
    </ligand>
</feature>
<keyword evidence="6 11" id="KW-0288">FMN</keyword>
<keyword evidence="14" id="KW-1185">Reference proteome</keyword>
<feature type="binding site" evidence="11">
    <location>
        <position position="53"/>
    </location>
    <ligand>
        <name>NADP(+)</name>
        <dbReference type="ChEBI" id="CHEBI:58349"/>
    </ligand>
</feature>
<comment type="caution">
    <text evidence="13">The sequence shown here is derived from an EMBL/GenBank/DDBJ whole genome shotgun (WGS) entry which is preliminary data.</text>
</comment>
<dbReference type="CDD" id="cd07304">
    <property type="entry name" value="Chorismate_synthase"/>
    <property type="match status" value="1"/>
</dbReference>